<name>A0A9E7AGS1_9ACTO</name>
<proteinExistence type="predicted"/>
<dbReference type="Pfam" id="PF21853">
    <property type="entry name" value="DUF6912"/>
    <property type="match status" value="1"/>
</dbReference>
<evidence type="ECO:0000313" key="1">
    <source>
        <dbReference type="EMBL" id="UQF79286.1"/>
    </source>
</evidence>
<dbReference type="EMBL" id="CP097095">
    <property type="protein sequence ID" value="UQF79286.1"/>
    <property type="molecule type" value="Genomic_DNA"/>
</dbReference>
<reference evidence="1" key="1">
    <citation type="submission" date="2022-05" db="EMBL/GenBank/DDBJ databases">
        <title>Using nanopore sequencing to obtain complete genomes from saliva samples.</title>
        <authorList>
            <person name="Baker J.L."/>
        </authorList>
    </citation>
    <scope>NUCLEOTIDE SEQUENCE</scope>
    <source>
        <strain evidence="1">JCVI-JB-Ag32</strain>
    </source>
</reference>
<dbReference type="Proteomes" id="UP000830236">
    <property type="component" value="Chromosome"/>
</dbReference>
<sequence length="155" mass="16644">MRVYLPATVADLSAPAITSRQAHAATASLAAALPDEDEEGLEVSACLCAADSSVIAISEQDEAQKRYRRVVIAADVERENLRELEVDDETLPGTVQVLVDVPWDDVAAVLADEDQASADVKLAAEGDEEAFERSADADLLWFDVCEVAVLAKNWS</sequence>
<protein>
    <submittedName>
        <fullName evidence="1">Uncharacterized protein</fullName>
    </submittedName>
</protein>
<accession>A0A9E7AGS1</accession>
<dbReference type="KEGG" id="agh:M3I41_06775"/>
<evidence type="ECO:0000313" key="2">
    <source>
        <dbReference type="Proteomes" id="UP000830236"/>
    </source>
</evidence>
<gene>
    <name evidence="1" type="ORF">M3I41_06775</name>
</gene>
<dbReference type="AlphaFoldDB" id="A0A9E7AGS1"/>
<dbReference type="InterPro" id="IPR054206">
    <property type="entry name" value="DUF6912"/>
</dbReference>
<organism evidence="1 2">
    <name type="scientific">Actinomyces graevenitzii</name>
    <dbReference type="NCBI Taxonomy" id="55565"/>
    <lineage>
        <taxon>Bacteria</taxon>
        <taxon>Bacillati</taxon>
        <taxon>Actinomycetota</taxon>
        <taxon>Actinomycetes</taxon>
        <taxon>Actinomycetales</taxon>
        <taxon>Actinomycetaceae</taxon>
        <taxon>Actinomyces</taxon>
    </lineage>
</organism>